<dbReference type="AlphaFoldDB" id="A0A2T5V6U0"/>
<dbReference type="GO" id="GO:0005975">
    <property type="term" value="P:carbohydrate metabolic process"/>
    <property type="evidence" value="ECO:0007669"/>
    <property type="project" value="InterPro"/>
</dbReference>
<dbReference type="InterPro" id="IPR004800">
    <property type="entry name" value="KdsD/KpsF-type"/>
</dbReference>
<dbReference type="GO" id="GO:0019146">
    <property type="term" value="F:arabinose-5-phosphate isomerase activity"/>
    <property type="evidence" value="ECO:0007669"/>
    <property type="project" value="UniProtKB-ARBA"/>
</dbReference>
<dbReference type="PANTHER" id="PTHR42745:SF1">
    <property type="entry name" value="ARABINOSE 5-PHOSPHATE ISOMERASE KDSD"/>
    <property type="match status" value="1"/>
</dbReference>
<evidence type="ECO:0000256" key="7">
    <source>
        <dbReference type="PROSITE-ProRule" id="PRU00703"/>
    </source>
</evidence>
<evidence type="ECO:0000259" key="9">
    <source>
        <dbReference type="PROSITE" id="PS51464"/>
    </source>
</evidence>
<accession>A0A2T5V6U0</accession>
<dbReference type="PIRSF" id="PIRSF004692">
    <property type="entry name" value="KdsD_KpsF"/>
    <property type="match status" value="1"/>
</dbReference>
<dbReference type="PROSITE" id="PS51371">
    <property type="entry name" value="CBS"/>
    <property type="match status" value="2"/>
</dbReference>
<evidence type="ECO:0000256" key="6">
    <source>
        <dbReference type="PIRSR" id="PIRSR004692-3"/>
    </source>
</evidence>
<feature type="site" description="Catalytically relevant" evidence="6">
    <location>
        <position position="209"/>
    </location>
</feature>
<feature type="domain" description="CBS" evidence="8">
    <location>
        <begin position="290"/>
        <end position="341"/>
    </location>
</feature>
<dbReference type="Gene3D" id="3.10.580.10">
    <property type="entry name" value="CBS-domain"/>
    <property type="match status" value="1"/>
</dbReference>
<feature type="site" description="Catalytically relevant" evidence="6">
    <location>
        <position position="127"/>
    </location>
</feature>
<dbReference type="NCBIfam" id="TIGR00393">
    <property type="entry name" value="kpsF"/>
    <property type="match status" value="1"/>
</dbReference>
<proteinExistence type="inferred from homology"/>
<evidence type="ECO:0000313" key="11">
    <source>
        <dbReference type="Proteomes" id="UP000244081"/>
    </source>
</evidence>
<feature type="domain" description="SIS" evidence="9">
    <location>
        <begin position="56"/>
        <end position="200"/>
    </location>
</feature>
<dbReference type="CDD" id="cd05014">
    <property type="entry name" value="SIS_Kpsf"/>
    <property type="match status" value="1"/>
</dbReference>
<keyword evidence="3 7" id="KW-0129">CBS domain</keyword>
<keyword evidence="11" id="KW-1185">Reference proteome</keyword>
<gene>
    <name evidence="10" type="ORF">C8N35_107181</name>
</gene>
<evidence type="ECO:0000256" key="3">
    <source>
        <dbReference type="ARBA" id="ARBA00023122"/>
    </source>
</evidence>
<evidence type="ECO:0000256" key="4">
    <source>
        <dbReference type="PIRNR" id="PIRNR004692"/>
    </source>
</evidence>
<evidence type="ECO:0000259" key="8">
    <source>
        <dbReference type="PROSITE" id="PS51371"/>
    </source>
</evidence>
<dbReference type="Pfam" id="PF01380">
    <property type="entry name" value="SIS"/>
    <property type="match status" value="1"/>
</dbReference>
<keyword evidence="5" id="KW-0862">Zinc</keyword>
<dbReference type="Gene3D" id="3.40.50.10490">
    <property type="entry name" value="Glucose-6-phosphate isomerase like protein, domain 1"/>
    <property type="match status" value="1"/>
</dbReference>
<keyword evidence="5" id="KW-0479">Metal-binding</keyword>
<feature type="site" description="Catalytically relevant" evidence="6">
    <location>
        <position position="168"/>
    </location>
</feature>
<dbReference type="InterPro" id="IPR050986">
    <property type="entry name" value="GutQ/KpsF_isomerases"/>
</dbReference>
<keyword evidence="2" id="KW-0677">Repeat</keyword>
<dbReference type="GO" id="GO:0046872">
    <property type="term" value="F:metal ion binding"/>
    <property type="evidence" value="ECO:0007669"/>
    <property type="project" value="UniProtKB-KW"/>
</dbReference>
<dbReference type="InterPro" id="IPR046342">
    <property type="entry name" value="CBS_dom_sf"/>
</dbReference>
<dbReference type="FunFam" id="3.40.50.10490:FF:000011">
    <property type="entry name" value="Arabinose 5-phosphate isomerase"/>
    <property type="match status" value="1"/>
</dbReference>
<dbReference type="SUPFAM" id="SSF53697">
    <property type="entry name" value="SIS domain"/>
    <property type="match status" value="1"/>
</dbReference>
<feature type="domain" description="CBS" evidence="8">
    <location>
        <begin position="225"/>
        <end position="284"/>
    </location>
</feature>
<evidence type="ECO:0000256" key="1">
    <source>
        <dbReference type="ARBA" id="ARBA00008165"/>
    </source>
</evidence>
<evidence type="ECO:0000256" key="2">
    <source>
        <dbReference type="ARBA" id="ARBA00022737"/>
    </source>
</evidence>
<feature type="site" description="Catalytically relevant" evidence="6">
    <location>
        <position position="75"/>
    </location>
</feature>
<sequence>MLNPENEPGADVASAPDERVLGWIASAEHTLDTEIAAIQALRAALGNGLSATFTKAVDLIGKLTEGRLIVTGVGKSGHIGTKMAATFASTGTPAFFVHSSEASHGDLGMITERDAVIAISWSGETQELAPTIAYTRRFNVPLIAITSRKDSALGRAADIVLALPRVDEACPLGLAPTSSTIIQMAIGDALAIALLESRGFTARDFSIFHPGGRLGASLRLVREIMHTGEALPLAPLGTPMRKAIVLMTQKGFGCLGVVDELHKLVGIITDGDLRRHIDSNFLDRNVEDIMTHAPKMVAPDLLVASALEQLNTSSITALFVVEDARPLGIVHLHDLLRVGAA</sequence>
<comment type="caution">
    <text evidence="10">The sequence shown here is derived from an EMBL/GenBank/DDBJ whole genome shotgun (WGS) entry which is preliminary data.</text>
</comment>
<dbReference type="GO" id="GO:0097367">
    <property type="term" value="F:carbohydrate derivative binding"/>
    <property type="evidence" value="ECO:0007669"/>
    <property type="project" value="InterPro"/>
</dbReference>
<evidence type="ECO:0000313" key="10">
    <source>
        <dbReference type="EMBL" id="PTW59467.1"/>
    </source>
</evidence>
<evidence type="ECO:0000256" key="5">
    <source>
        <dbReference type="PIRSR" id="PIRSR004692-2"/>
    </source>
</evidence>
<protein>
    <submittedName>
        <fullName evidence="10">Arabinose-5-phosphate isomerase</fullName>
    </submittedName>
</protein>
<comment type="similarity">
    <text evidence="1 4">Belongs to the SIS family. GutQ/KpsF subfamily.</text>
</comment>
<reference evidence="10 11" key="1">
    <citation type="submission" date="2018-04" db="EMBL/GenBank/DDBJ databases">
        <title>Genomic Encyclopedia of Archaeal and Bacterial Type Strains, Phase II (KMG-II): from individual species to whole genera.</title>
        <authorList>
            <person name="Goeker M."/>
        </authorList>
    </citation>
    <scope>NUCLEOTIDE SEQUENCE [LARGE SCALE GENOMIC DNA]</scope>
    <source>
        <strain evidence="10 11">DSM 23382</strain>
    </source>
</reference>
<dbReference type="PANTHER" id="PTHR42745">
    <property type="match status" value="1"/>
</dbReference>
<keyword evidence="10" id="KW-0413">Isomerase</keyword>
<dbReference type="InterPro" id="IPR000644">
    <property type="entry name" value="CBS_dom"/>
</dbReference>
<dbReference type="Pfam" id="PF00571">
    <property type="entry name" value="CBS"/>
    <property type="match status" value="2"/>
</dbReference>
<dbReference type="SMART" id="SM00116">
    <property type="entry name" value="CBS"/>
    <property type="match status" value="2"/>
</dbReference>
<dbReference type="CDD" id="cd04604">
    <property type="entry name" value="CBS_pair_SIS_assoc"/>
    <property type="match status" value="1"/>
</dbReference>
<organism evidence="10 11">
    <name type="scientific">Breoghania corrubedonensis</name>
    <dbReference type="NCBI Taxonomy" id="665038"/>
    <lineage>
        <taxon>Bacteria</taxon>
        <taxon>Pseudomonadati</taxon>
        <taxon>Pseudomonadota</taxon>
        <taxon>Alphaproteobacteria</taxon>
        <taxon>Hyphomicrobiales</taxon>
        <taxon>Stappiaceae</taxon>
        <taxon>Breoghania</taxon>
    </lineage>
</organism>
<dbReference type="Proteomes" id="UP000244081">
    <property type="component" value="Unassembled WGS sequence"/>
</dbReference>
<dbReference type="InterPro" id="IPR035474">
    <property type="entry name" value="SIS_Kpsf"/>
</dbReference>
<dbReference type="InterPro" id="IPR001347">
    <property type="entry name" value="SIS_dom"/>
</dbReference>
<feature type="binding site" evidence="5">
    <location>
        <position position="98"/>
    </location>
    <ligand>
        <name>Zn(2+)</name>
        <dbReference type="ChEBI" id="CHEBI:29105"/>
    </ligand>
</feature>
<dbReference type="PROSITE" id="PS51464">
    <property type="entry name" value="SIS"/>
    <property type="match status" value="1"/>
</dbReference>
<dbReference type="GO" id="GO:1901135">
    <property type="term" value="P:carbohydrate derivative metabolic process"/>
    <property type="evidence" value="ECO:0007669"/>
    <property type="project" value="InterPro"/>
</dbReference>
<dbReference type="InterPro" id="IPR046348">
    <property type="entry name" value="SIS_dom_sf"/>
</dbReference>
<dbReference type="EMBL" id="QAYG01000007">
    <property type="protein sequence ID" value="PTW59467.1"/>
    <property type="molecule type" value="Genomic_DNA"/>
</dbReference>
<name>A0A2T5V6U0_9HYPH</name>